<accession>A0ABZ2RQL4</accession>
<keyword evidence="2" id="KW-0648">Protein biosynthesis</keyword>
<evidence type="ECO:0000259" key="3">
    <source>
        <dbReference type="Pfam" id="PF01765"/>
    </source>
</evidence>
<evidence type="ECO:0000256" key="2">
    <source>
        <dbReference type="ARBA" id="ARBA00022917"/>
    </source>
</evidence>
<dbReference type="Pfam" id="PF01765">
    <property type="entry name" value="RRF"/>
    <property type="match status" value="1"/>
</dbReference>
<dbReference type="InterPro" id="IPR023584">
    <property type="entry name" value="Ribosome_recyc_fac_dom"/>
</dbReference>
<dbReference type="RefSeq" id="WP_205499168.1">
    <property type="nucleotide sequence ID" value="NZ_CP148066.1"/>
</dbReference>
<protein>
    <submittedName>
        <fullName evidence="4">Ribosome-recycling factor</fullName>
    </submittedName>
</protein>
<organism evidence="4 5">
    <name type="scientific">[Mycoplasma] gypis</name>
    <dbReference type="NCBI Taxonomy" id="92404"/>
    <lineage>
        <taxon>Bacteria</taxon>
        <taxon>Bacillati</taxon>
        <taxon>Mycoplasmatota</taxon>
        <taxon>Mycoplasmoidales</taxon>
        <taxon>Metamycoplasmataceae</taxon>
        <taxon>Metamycoplasma</taxon>
    </lineage>
</organism>
<dbReference type="PANTHER" id="PTHR20982">
    <property type="entry name" value="RIBOSOME RECYCLING FACTOR"/>
    <property type="match status" value="1"/>
</dbReference>
<dbReference type="Gene3D" id="3.30.1360.40">
    <property type="match status" value="1"/>
</dbReference>
<dbReference type="InterPro" id="IPR036191">
    <property type="entry name" value="RRF_sf"/>
</dbReference>
<dbReference type="Proteomes" id="UP001460679">
    <property type="component" value="Chromosome"/>
</dbReference>
<dbReference type="InterPro" id="IPR002661">
    <property type="entry name" value="Ribosome_recyc_fac"/>
</dbReference>
<proteinExistence type="inferred from homology"/>
<dbReference type="EMBL" id="CP148066">
    <property type="protein sequence ID" value="WXL28398.1"/>
    <property type="molecule type" value="Genomic_DNA"/>
</dbReference>
<dbReference type="PANTHER" id="PTHR20982:SF3">
    <property type="entry name" value="MITOCHONDRIAL RIBOSOME RECYCLING FACTOR PSEUDO 1"/>
    <property type="match status" value="1"/>
</dbReference>
<name>A0ABZ2RQL4_9BACT</name>
<comment type="similarity">
    <text evidence="1">Belongs to the RRF family.</text>
</comment>
<reference evidence="4" key="1">
    <citation type="submission" date="2024-03" db="EMBL/GenBank/DDBJ databases">
        <title>Complete genome sequence of Mycoplasma gypis type strain B1/T1.</title>
        <authorList>
            <person name="Spergser J."/>
        </authorList>
    </citation>
    <scope>NUCLEOTIDE SEQUENCE [LARGE SCALE GENOMIC DNA]</scope>
    <source>
        <strain evidence="4">B1/T1</strain>
    </source>
</reference>
<evidence type="ECO:0000313" key="5">
    <source>
        <dbReference type="Proteomes" id="UP001460679"/>
    </source>
</evidence>
<feature type="domain" description="Ribosome recycling factor" evidence="3">
    <location>
        <begin position="24"/>
        <end position="181"/>
    </location>
</feature>
<keyword evidence="5" id="KW-1185">Reference proteome</keyword>
<sequence>MELDLYLMQLEEESQKAINNFDVQMSKVAVGRANPGLVNKIKVNYYDSMMNLDEIAAVSVASALQLLVKPYDVGSIKDIEKAIKDYHLPVSISNEGNQIRLSYPAMTTEKRKEMVKQLNGLTEQARVGIRQARQDVNKAIKADSELSEDLQKHYLDAVQKQVDKNIEIINKMSEEKEKDLMTI</sequence>
<evidence type="ECO:0000313" key="4">
    <source>
        <dbReference type="EMBL" id="WXL28398.1"/>
    </source>
</evidence>
<dbReference type="Gene3D" id="1.10.132.20">
    <property type="entry name" value="Ribosome-recycling factor"/>
    <property type="match status" value="1"/>
</dbReference>
<gene>
    <name evidence="4" type="ORF">WG616_03475</name>
</gene>
<evidence type="ECO:0000256" key="1">
    <source>
        <dbReference type="ARBA" id="ARBA00005912"/>
    </source>
</evidence>
<dbReference type="SUPFAM" id="SSF55194">
    <property type="entry name" value="Ribosome recycling factor, RRF"/>
    <property type="match status" value="1"/>
</dbReference>